<keyword evidence="3" id="KW-0804">Transcription</keyword>
<dbReference type="InterPro" id="IPR009057">
    <property type="entry name" value="Homeodomain-like_sf"/>
</dbReference>
<dbReference type="InterPro" id="IPR014710">
    <property type="entry name" value="RmlC-like_jellyroll"/>
</dbReference>
<dbReference type="PANTHER" id="PTHR43280:SF30">
    <property type="entry name" value="MMSAB OPERON REGULATORY PROTEIN"/>
    <property type="match status" value="1"/>
</dbReference>
<keyword evidence="2" id="KW-0238">DNA-binding</keyword>
<dbReference type="OrthoDB" id="328780at2"/>
<dbReference type="PRINTS" id="PR00032">
    <property type="entry name" value="HTHARAC"/>
</dbReference>
<dbReference type="KEGG" id="ssm:Spirs_3785"/>
<accession>E1R816</accession>
<dbReference type="InterPro" id="IPR037923">
    <property type="entry name" value="HTH-like"/>
</dbReference>
<sequence>MVLNIREALFVYQLQDEEKIRWHSRVHAHGRDEYELHYFLQGGGSFSVGSTTYRISPGSVFLCPPLEVHTIQTIGNDHPLTYYAILFAPDEGADAELRELLTGRLPRSLYRHVGTNYRFFFEELKEKVASSSSARRNSGIHQFVSFLYMLNEGPGSFNYGDGSNQHIEKALKIMQGRVTEKLDLPTLAKRVGLNESYFIRLFRQKMQITPMKYFTRLKIEAATGYLLGTSQPLYQIAETLGFYSEFHFSKTFKQYVGVSPRGYRERYRQNIEGIDS</sequence>
<proteinExistence type="predicted"/>
<dbReference type="Proteomes" id="UP000002318">
    <property type="component" value="Chromosome"/>
</dbReference>
<dbReference type="RefSeq" id="WP_013256330.1">
    <property type="nucleotide sequence ID" value="NC_014364.1"/>
</dbReference>
<dbReference type="SUPFAM" id="SSF51215">
    <property type="entry name" value="Regulatory protein AraC"/>
    <property type="match status" value="1"/>
</dbReference>
<keyword evidence="6" id="KW-1185">Reference proteome</keyword>
<dbReference type="PANTHER" id="PTHR43280">
    <property type="entry name" value="ARAC-FAMILY TRANSCRIPTIONAL REGULATOR"/>
    <property type="match status" value="1"/>
</dbReference>
<dbReference type="Gene3D" id="2.60.120.10">
    <property type="entry name" value="Jelly Rolls"/>
    <property type="match status" value="1"/>
</dbReference>
<keyword evidence="1" id="KW-0805">Transcription regulation</keyword>
<dbReference type="Pfam" id="PF12833">
    <property type="entry name" value="HTH_18"/>
    <property type="match status" value="1"/>
</dbReference>
<gene>
    <name evidence="5" type="ordered locus">Spirs_3785</name>
</gene>
<evidence type="ECO:0000313" key="5">
    <source>
        <dbReference type="EMBL" id="ADK82871.1"/>
    </source>
</evidence>
<evidence type="ECO:0000256" key="3">
    <source>
        <dbReference type="ARBA" id="ARBA00023163"/>
    </source>
</evidence>
<dbReference type="eggNOG" id="COG0662">
    <property type="taxonomic scope" value="Bacteria"/>
</dbReference>
<dbReference type="HOGENOM" id="CLU_000445_88_6_12"/>
<dbReference type="STRING" id="573413.Spirs_3785"/>
<reference evidence="5 6" key="1">
    <citation type="journal article" date="2010" name="Stand. Genomic Sci.">
        <title>Complete genome sequence of Spirochaeta smaragdinae type strain (SEBR 4228).</title>
        <authorList>
            <person name="Mavromatis K."/>
            <person name="Yasawong M."/>
            <person name="Chertkov O."/>
            <person name="Lapidus A."/>
            <person name="Lucas S."/>
            <person name="Nolan M."/>
            <person name="Del Rio T.G."/>
            <person name="Tice H."/>
            <person name="Cheng J.F."/>
            <person name="Pitluck S."/>
            <person name="Liolios K."/>
            <person name="Ivanova N."/>
            <person name="Tapia R."/>
            <person name="Han C."/>
            <person name="Bruce D."/>
            <person name="Goodwin L."/>
            <person name="Pati A."/>
            <person name="Chen A."/>
            <person name="Palaniappan K."/>
            <person name="Land M."/>
            <person name="Hauser L."/>
            <person name="Chang Y.J."/>
            <person name="Jeffries C.D."/>
            <person name="Detter J.C."/>
            <person name="Rohde M."/>
            <person name="Brambilla E."/>
            <person name="Spring S."/>
            <person name="Goker M."/>
            <person name="Sikorski J."/>
            <person name="Woyke T."/>
            <person name="Bristow J."/>
            <person name="Eisen J.A."/>
            <person name="Markowitz V."/>
            <person name="Hugenholtz P."/>
            <person name="Klenk H.P."/>
            <person name="Kyrpides N.C."/>
        </authorList>
    </citation>
    <scope>NUCLEOTIDE SEQUENCE [LARGE SCALE GENOMIC DNA]</scope>
    <source>
        <strain evidence="6">DSM 11293 / JCM 15392 / SEBR 4228</strain>
    </source>
</reference>
<name>E1R816_SEDSS</name>
<dbReference type="eggNOG" id="COG4977">
    <property type="taxonomic scope" value="Bacteria"/>
</dbReference>
<dbReference type="PROSITE" id="PS01124">
    <property type="entry name" value="HTH_ARAC_FAMILY_2"/>
    <property type="match status" value="1"/>
</dbReference>
<dbReference type="InterPro" id="IPR003313">
    <property type="entry name" value="AraC-bd"/>
</dbReference>
<dbReference type="GO" id="GO:0003700">
    <property type="term" value="F:DNA-binding transcription factor activity"/>
    <property type="evidence" value="ECO:0007669"/>
    <property type="project" value="InterPro"/>
</dbReference>
<dbReference type="InterPro" id="IPR018062">
    <property type="entry name" value="HTH_AraC-typ_CS"/>
</dbReference>
<dbReference type="PROSITE" id="PS00041">
    <property type="entry name" value="HTH_ARAC_FAMILY_1"/>
    <property type="match status" value="1"/>
</dbReference>
<dbReference type="GO" id="GO:0043565">
    <property type="term" value="F:sequence-specific DNA binding"/>
    <property type="evidence" value="ECO:0007669"/>
    <property type="project" value="InterPro"/>
</dbReference>
<dbReference type="SUPFAM" id="SSF46689">
    <property type="entry name" value="Homeodomain-like"/>
    <property type="match status" value="2"/>
</dbReference>
<evidence type="ECO:0000256" key="2">
    <source>
        <dbReference type="ARBA" id="ARBA00023125"/>
    </source>
</evidence>
<dbReference type="SMART" id="SM00342">
    <property type="entry name" value="HTH_ARAC"/>
    <property type="match status" value="1"/>
</dbReference>
<evidence type="ECO:0000256" key="1">
    <source>
        <dbReference type="ARBA" id="ARBA00023015"/>
    </source>
</evidence>
<organism evidence="5 6">
    <name type="scientific">Sediminispirochaeta smaragdinae (strain DSM 11293 / JCM 15392 / SEBR 4228)</name>
    <name type="common">Spirochaeta smaragdinae</name>
    <dbReference type="NCBI Taxonomy" id="573413"/>
    <lineage>
        <taxon>Bacteria</taxon>
        <taxon>Pseudomonadati</taxon>
        <taxon>Spirochaetota</taxon>
        <taxon>Spirochaetia</taxon>
        <taxon>Spirochaetales</taxon>
        <taxon>Spirochaetaceae</taxon>
        <taxon>Sediminispirochaeta</taxon>
    </lineage>
</organism>
<evidence type="ECO:0000313" key="6">
    <source>
        <dbReference type="Proteomes" id="UP000002318"/>
    </source>
</evidence>
<dbReference type="Pfam" id="PF02311">
    <property type="entry name" value="AraC_binding"/>
    <property type="match status" value="1"/>
</dbReference>
<feature type="domain" description="HTH araC/xylS-type" evidence="4">
    <location>
        <begin position="168"/>
        <end position="266"/>
    </location>
</feature>
<dbReference type="EMBL" id="CP002116">
    <property type="protein sequence ID" value="ADK82871.1"/>
    <property type="molecule type" value="Genomic_DNA"/>
</dbReference>
<protein>
    <submittedName>
        <fullName evidence="5">Transcriptional regulator, AraC family</fullName>
    </submittedName>
</protein>
<evidence type="ECO:0000259" key="4">
    <source>
        <dbReference type="PROSITE" id="PS01124"/>
    </source>
</evidence>
<dbReference type="AlphaFoldDB" id="E1R816"/>
<dbReference type="Gene3D" id="1.10.10.60">
    <property type="entry name" value="Homeodomain-like"/>
    <property type="match status" value="2"/>
</dbReference>
<dbReference type="InterPro" id="IPR020449">
    <property type="entry name" value="Tscrpt_reg_AraC-type_HTH"/>
</dbReference>
<dbReference type="InterPro" id="IPR018060">
    <property type="entry name" value="HTH_AraC"/>
</dbReference>